<reference evidence="3 4" key="1">
    <citation type="journal article" date="2019" name="Fungal Biol. Biotechnol.">
        <title>Draft genome sequence of fastidious pathogen Ceratobasidium theobromae, which causes vascular-streak dieback in Theobroma cacao.</title>
        <authorList>
            <person name="Ali S.S."/>
            <person name="Asman A."/>
            <person name="Shao J."/>
            <person name="Firmansyah A.P."/>
            <person name="Susilo A.W."/>
            <person name="Rosmana A."/>
            <person name="McMahon P."/>
            <person name="Junaid M."/>
            <person name="Guest D."/>
            <person name="Kheng T.Y."/>
            <person name="Meinhardt L.W."/>
            <person name="Bailey B.A."/>
        </authorList>
    </citation>
    <scope>NUCLEOTIDE SEQUENCE [LARGE SCALE GENOMIC DNA]</scope>
    <source>
        <strain evidence="3 4">CT2</strain>
    </source>
</reference>
<evidence type="ECO:0008006" key="5">
    <source>
        <dbReference type="Google" id="ProtNLM"/>
    </source>
</evidence>
<evidence type="ECO:0000256" key="2">
    <source>
        <dbReference type="SAM" id="SignalP"/>
    </source>
</evidence>
<evidence type="ECO:0000313" key="3">
    <source>
        <dbReference type="EMBL" id="KAB5589348.1"/>
    </source>
</evidence>
<feature type="region of interest" description="Disordered" evidence="1">
    <location>
        <begin position="85"/>
        <end position="104"/>
    </location>
</feature>
<name>A0A5N5QD23_9AGAM</name>
<organism evidence="3 4">
    <name type="scientific">Ceratobasidium theobromae</name>
    <dbReference type="NCBI Taxonomy" id="1582974"/>
    <lineage>
        <taxon>Eukaryota</taxon>
        <taxon>Fungi</taxon>
        <taxon>Dikarya</taxon>
        <taxon>Basidiomycota</taxon>
        <taxon>Agaricomycotina</taxon>
        <taxon>Agaricomycetes</taxon>
        <taxon>Cantharellales</taxon>
        <taxon>Ceratobasidiaceae</taxon>
        <taxon>Ceratobasidium</taxon>
    </lineage>
</organism>
<dbReference type="EMBL" id="SSOP01000283">
    <property type="protein sequence ID" value="KAB5589348.1"/>
    <property type="molecule type" value="Genomic_DNA"/>
</dbReference>
<sequence>MRASTFLSYLFCLFFAFIAVSSALPEPVTGDGGELAARQDPSKGDGGPAKDGEELTTSDTGKGGAAMSAAAIGIAASQGPHAIGMAGTGGGAAGGDTPATGAPITKSQFDRSGMAAVWASRFIAAPFQLELK</sequence>
<keyword evidence="4" id="KW-1185">Reference proteome</keyword>
<proteinExistence type="predicted"/>
<keyword evidence="2" id="KW-0732">Signal</keyword>
<feature type="region of interest" description="Disordered" evidence="1">
    <location>
        <begin position="28"/>
        <end position="64"/>
    </location>
</feature>
<dbReference type="AlphaFoldDB" id="A0A5N5QD23"/>
<evidence type="ECO:0000313" key="4">
    <source>
        <dbReference type="Proteomes" id="UP000383932"/>
    </source>
</evidence>
<gene>
    <name evidence="3" type="ORF">CTheo_7212</name>
</gene>
<evidence type="ECO:0000256" key="1">
    <source>
        <dbReference type="SAM" id="MobiDB-lite"/>
    </source>
</evidence>
<feature type="compositionally biased region" description="Basic and acidic residues" evidence="1">
    <location>
        <begin position="40"/>
        <end position="53"/>
    </location>
</feature>
<accession>A0A5N5QD23</accession>
<feature type="signal peptide" evidence="2">
    <location>
        <begin position="1"/>
        <end position="23"/>
    </location>
</feature>
<dbReference type="Proteomes" id="UP000383932">
    <property type="component" value="Unassembled WGS sequence"/>
</dbReference>
<comment type="caution">
    <text evidence="3">The sequence shown here is derived from an EMBL/GenBank/DDBJ whole genome shotgun (WGS) entry which is preliminary data.</text>
</comment>
<protein>
    <recommendedName>
        <fullName evidence="5">Transmembrane protein</fullName>
    </recommendedName>
</protein>
<feature type="chain" id="PRO_5024401216" description="Transmembrane protein" evidence="2">
    <location>
        <begin position="24"/>
        <end position="132"/>
    </location>
</feature>